<dbReference type="EMBL" id="CALOZG010000003">
    <property type="protein sequence ID" value="CAH3995587.1"/>
    <property type="molecule type" value="Genomic_DNA"/>
</dbReference>
<keyword evidence="3" id="KW-1185">Reference proteome</keyword>
<keyword evidence="1" id="KW-1133">Transmembrane helix</keyword>
<name>A0A9P0T190_PIEBR</name>
<reference evidence="2" key="1">
    <citation type="submission" date="2022-05" db="EMBL/GenBank/DDBJ databases">
        <authorList>
            <person name="Okamura Y."/>
        </authorList>
    </citation>
    <scope>NUCLEOTIDE SEQUENCE</scope>
</reference>
<proteinExistence type="predicted"/>
<comment type="caution">
    <text evidence="2">The sequence shown here is derived from an EMBL/GenBank/DDBJ whole genome shotgun (WGS) entry which is preliminary data.</text>
</comment>
<organism evidence="2 3">
    <name type="scientific">Pieris brassicae</name>
    <name type="common">White butterfly</name>
    <name type="synonym">Large white butterfly</name>
    <dbReference type="NCBI Taxonomy" id="7116"/>
    <lineage>
        <taxon>Eukaryota</taxon>
        <taxon>Metazoa</taxon>
        <taxon>Ecdysozoa</taxon>
        <taxon>Arthropoda</taxon>
        <taxon>Hexapoda</taxon>
        <taxon>Insecta</taxon>
        <taxon>Pterygota</taxon>
        <taxon>Neoptera</taxon>
        <taxon>Endopterygota</taxon>
        <taxon>Lepidoptera</taxon>
        <taxon>Glossata</taxon>
        <taxon>Ditrysia</taxon>
        <taxon>Papilionoidea</taxon>
        <taxon>Pieridae</taxon>
        <taxon>Pierinae</taxon>
        <taxon>Pieris</taxon>
    </lineage>
</organism>
<evidence type="ECO:0000313" key="3">
    <source>
        <dbReference type="Proteomes" id="UP001152562"/>
    </source>
</evidence>
<sequence length="124" mass="13806">MQLDNKGLISKTDRSAKFQLGSDIYSVAERVLNPKQNERIYFSLVLCWQHNGYKEQRVSVTRHYKFTSGYCDEYCSACAARSAAKLGEHAAMLAVAICCILVLLLVFIILIIVVGQNVEAKTGS</sequence>
<protein>
    <submittedName>
        <fullName evidence="2">Uncharacterized protein</fullName>
    </submittedName>
</protein>
<keyword evidence="1" id="KW-0472">Membrane</keyword>
<gene>
    <name evidence="2" type="ORF">PIBRA_LOCUS2340</name>
</gene>
<evidence type="ECO:0000313" key="2">
    <source>
        <dbReference type="EMBL" id="CAH3995587.1"/>
    </source>
</evidence>
<accession>A0A9P0T190</accession>
<dbReference type="AlphaFoldDB" id="A0A9P0T190"/>
<evidence type="ECO:0000256" key="1">
    <source>
        <dbReference type="SAM" id="Phobius"/>
    </source>
</evidence>
<dbReference type="Proteomes" id="UP001152562">
    <property type="component" value="Unassembled WGS sequence"/>
</dbReference>
<feature type="transmembrane region" description="Helical" evidence="1">
    <location>
        <begin position="90"/>
        <end position="114"/>
    </location>
</feature>
<keyword evidence="1" id="KW-0812">Transmembrane</keyword>